<dbReference type="PANTHER" id="PTHR22922">
    <property type="entry name" value="GPI-ANCHORED PROTEIN P137"/>
    <property type="match status" value="1"/>
</dbReference>
<dbReference type="InterPro" id="IPR041637">
    <property type="entry name" value="Caprin-1_dimer"/>
</dbReference>
<keyword evidence="2" id="KW-0175">Coiled coil</keyword>
<protein>
    <recommendedName>
        <fullName evidence="4">Caprin-1 dimerization domain-containing protein</fullName>
    </recommendedName>
</protein>
<comment type="caution">
    <text evidence="5">The sequence shown here is derived from an EMBL/GenBank/DDBJ whole genome shotgun (WGS) entry which is preliminary data.</text>
</comment>
<name>A0ABV0ZKZ4_9TELE</name>
<keyword evidence="6" id="KW-1185">Reference proteome</keyword>
<feature type="non-terminal residue" evidence="5">
    <location>
        <position position="1"/>
    </location>
</feature>
<organism evidence="5 6">
    <name type="scientific">Ameca splendens</name>
    <dbReference type="NCBI Taxonomy" id="208324"/>
    <lineage>
        <taxon>Eukaryota</taxon>
        <taxon>Metazoa</taxon>
        <taxon>Chordata</taxon>
        <taxon>Craniata</taxon>
        <taxon>Vertebrata</taxon>
        <taxon>Euteleostomi</taxon>
        <taxon>Actinopterygii</taxon>
        <taxon>Neopterygii</taxon>
        <taxon>Teleostei</taxon>
        <taxon>Neoteleostei</taxon>
        <taxon>Acanthomorphata</taxon>
        <taxon>Ovalentaria</taxon>
        <taxon>Atherinomorphae</taxon>
        <taxon>Cyprinodontiformes</taxon>
        <taxon>Goodeidae</taxon>
        <taxon>Ameca</taxon>
    </lineage>
</organism>
<dbReference type="Pfam" id="PF18293">
    <property type="entry name" value="Caprin-1_dimer"/>
    <property type="match status" value="1"/>
</dbReference>
<feature type="coiled-coil region" evidence="2">
    <location>
        <begin position="123"/>
        <end position="150"/>
    </location>
</feature>
<dbReference type="PANTHER" id="PTHR22922:SF5">
    <property type="entry name" value="CAPRIN-2"/>
    <property type="match status" value="1"/>
</dbReference>
<evidence type="ECO:0000259" key="4">
    <source>
        <dbReference type="Pfam" id="PF18293"/>
    </source>
</evidence>
<evidence type="ECO:0000256" key="1">
    <source>
        <dbReference type="ARBA" id="ARBA00007950"/>
    </source>
</evidence>
<evidence type="ECO:0000256" key="2">
    <source>
        <dbReference type="SAM" id="Coils"/>
    </source>
</evidence>
<accession>A0ABV0ZKZ4</accession>
<dbReference type="Proteomes" id="UP001469553">
    <property type="component" value="Unassembled WGS sequence"/>
</dbReference>
<comment type="similarity">
    <text evidence="1">Belongs to the caprin family.</text>
</comment>
<proteinExistence type="inferred from homology"/>
<gene>
    <name evidence="5" type="ORF">AMECASPLE_008356</name>
</gene>
<reference evidence="5 6" key="1">
    <citation type="submission" date="2021-06" db="EMBL/GenBank/DDBJ databases">
        <authorList>
            <person name="Palmer J.M."/>
        </authorList>
    </citation>
    <scope>NUCLEOTIDE SEQUENCE [LARGE SCALE GENOMIC DNA]</scope>
    <source>
        <strain evidence="5 6">AS_MEX2019</strain>
        <tissue evidence="5">Muscle</tissue>
    </source>
</reference>
<dbReference type="EMBL" id="JAHRIP010066275">
    <property type="protein sequence ID" value="MEQ2306437.1"/>
    <property type="molecule type" value="Genomic_DNA"/>
</dbReference>
<evidence type="ECO:0000313" key="5">
    <source>
        <dbReference type="EMBL" id="MEQ2306437.1"/>
    </source>
</evidence>
<feature type="domain" description="Caprin-1 dimerization" evidence="4">
    <location>
        <begin position="146"/>
        <end position="245"/>
    </location>
</feature>
<feature type="compositionally biased region" description="Basic and acidic residues" evidence="3">
    <location>
        <begin position="22"/>
        <end position="32"/>
    </location>
</feature>
<feature type="region of interest" description="Disordered" evidence="3">
    <location>
        <begin position="14"/>
        <end position="48"/>
    </location>
</feature>
<evidence type="ECO:0000313" key="6">
    <source>
        <dbReference type="Proteomes" id="UP001469553"/>
    </source>
</evidence>
<feature type="non-terminal residue" evidence="5">
    <location>
        <position position="252"/>
    </location>
</feature>
<dbReference type="InterPro" id="IPR028816">
    <property type="entry name" value="Caprin"/>
</dbReference>
<evidence type="ECO:0000256" key="3">
    <source>
        <dbReference type="SAM" id="MobiDB-lite"/>
    </source>
</evidence>
<sequence>ARVIMVQLSPSHNLNAPLEPKLSADGEEKQREQLSAGSPKVENRPGGLNSLQVNLDVSTAYHGYETYIEDGLICLKHKVRNLEKKKLKLMDYKNRLGQGEVLNKDQMAAVEKYEEVLHNLEFARELDKTLDGLTQNLLKAQKKVVKKEQIAKMEIDKKRLVLVLQFQHLLGGLQQEHIQKDLMAGLNHAPYIPAHQLQSLNQLAALLGVKRDGLSLEEQMDQAALVYMDLLDGKDKPVAGSTCELNKCLIGI</sequence>